<gene>
    <name evidence="2" type="ORF">J0S82_007959</name>
</gene>
<feature type="region of interest" description="Disordered" evidence="1">
    <location>
        <begin position="391"/>
        <end position="492"/>
    </location>
</feature>
<dbReference type="OrthoDB" id="20799at2759"/>
<accession>A0A8J6DI51</accession>
<dbReference type="Proteomes" id="UP000700334">
    <property type="component" value="Unassembled WGS sequence"/>
</dbReference>
<organism evidence="2 3">
    <name type="scientific">Galemys pyrenaicus</name>
    <name type="common">Iberian desman</name>
    <name type="synonym">Pyrenean desman</name>
    <dbReference type="NCBI Taxonomy" id="202257"/>
    <lineage>
        <taxon>Eukaryota</taxon>
        <taxon>Metazoa</taxon>
        <taxon>Chordata</taxon>
        <taxon>Craniata</taxon>
        <taxon>Vertebrata</taxon>
        <taxon>Euteleostomi</taxon>
        <taxon>Mammalia</taxon>
        <taxon>Eutheria</taxon>
        <taxon>Laurasiatheria</taxon>
        <taxon>Eulipotyphla</taxon>
        <taxon>Talpidae</taxon>
        <taxon>Galemys</taxon>
    </lineage>
</organism>
<dbReference type="EMBL" id="JAGFMF010011958">
    <property type="protein sequence ID" value="KAG8509016.1"/>
    <property type="molecule type" value="Genomic_DNA"/>
</dbReference>
<feature type="region of interest" description="Disordered" evidence="1">
    <location>
        <begin position="203"/>
        <end position="266"/>
    </location>
</feature>
<feature type="non-terminal residue" evidence="2">
    <location>
        <position position="1"/>
    </location>
</feature>
<keyword evidence="3" id="KW-1185">Reference proteome</keyword>
<comment type="caution">
    <text evidence="2">The sequence shown here is derived from an EMBL/GenBank/DDBJ whole genome shotgun (WGS) entry which is preliminary data.</text>
</comment>
<feature type="compositionally biased region" description="Acidic residues" evidence="1">
    <location>
        <begin position="69"/>
        <end position="80"/>
    </location>
</feature>
<feature type="non-terminal residue" evidence="2">
    <location>
        <position position="607"/>
    </location>
</feature>
<evidence type="ECO:0000313" key="2">
    <source>
        <dbReference type="EMBL" id="KAG8509016.1"/>
    </source>
</evidence>
<protein>
    <submittedName>
        <fullName evidence="2">[F-actin]-monooxygenase MICAL3</fullName>
    </submittedName>
</protein>
<dbReference type="AlphaFoldDB" id="A0A8J6DI51"/>
<feature type="compositionally biased region" description="Polar residues" evidence="1">
    <location>
        <begin position="478"/>
        <end position="488"/>
    </location>
</feature>
<feature type="compositionally biased region" description="Polar residues" evidence="1">
    <location>
        <begin position="450"/>
        <end position="467"/>
    </location>
</feature>
<evidence type="ECO:0000256" key="1">
    <source>
        <dbReference type="SAM" id="MobiDB-lite"/>
    </source>
</evidence>
<name>A0A8J6DI51_GALPY</name>
<reference evidence="2" key="1">
    <citation type="journal article" date="2021" name="Evol. Appl.">
        <title>The genome of the Pyrenean desman and the effects of bottlenecks and inbreeding on the genomic landscape of an endangered species.</title>
        <authorList>
            <person name="Escoda L."/>
            <person name="Castresana J."/>
        </authorList>
    </citation>
    <scope>NUCLEOTIDE SEQUENCE</scope>
    <source>
        <strain evidence="2">IBE-C5619</strain>
    </source>
</reference>
<feature type="compositionally biased region" description="Acidic residues" evidence="1">
    <location>
        <begin position="226"/>
        <end position="245"/>
    </location>
</feature>
<evidence type="ECO:0000313" key="3">
    <source>
        <dbReference type="Proteomes" id="UP000700334"/>
    </source>
</evidence>
<proteinExistence type="predicted"/>
<feature type="region of interest" description="Disordered" evidence="1">
    <location>
        <begin position="526"/>
        <end position="607"/>
    </location>
</feature>
<feature type="region of interest" description="Disordered" evidence="1">
    <location>
        <begin position="103"/>
        <end position="151"/>
    </location>
</feature>
<feature type="compositionally biased region" description="Acidic residues" evidence="1">
    <location>
        <begin position="120"/>
        <end position="149"/>
    </location>
</feature>
<sequence length="607" mass="66916">SSVNGLEEPSIAKRLRGTPERIELENYRLSVKLAEELEEVPEETQAEHNLSSVLDKGTEEDVGSSSSESEMEEEEEEDEPPLPTSDLGGVPWKEAVRIHALLKGKSEEELEASKSYQPGNEEEEEEYEEEEEEEEEYDEEEEESSEEGEYCPWDRELLQGQWLQLLSKEEDTGTPGGQRLQQLINPADPLEIQADVHWTHIREKEEEERMVPTSESSTSRVPFDEHDLEEDVDSEPAEIEGEAAENGDTGDTGAELDDDQHWSDDIPSDAETELRRWHRAEVEAELELRVSENEEERPLATLERPGRASSDHAGCSATRCRALSRMRWLLLQILCLFFPGPSPASSPVCSPEEHAVPFSPVSPPKAEGAGIPLTPVAAKVKSPEERFFPGLLLSEEKPKAEAPTDEEPVSSPIRSQPVALPEARTPTSPVSSQPLSPLPTSTAPSAQFPICSQPQPSSEATIPSPTKSPIRFQPVPAKTSTPLINCQGDTKDRLGSVLTVDEALKRNDLVAEFWMKSAEIRRSLGLTPVDRGQGPEPSFPSPALKPAPLKSSAIEKSPQGEGLSLLKPPSAPKRLGLPKSEGDLPSLPTPKSPSDRELRSSHEERRD</sequence>
<feature type="region of interest" description="Disordered" evidence="1">
    <location>
        <begin position="38"/>
        <end position="91"/>
    </location>
</feature>
<feature type="compositionally biased region" description="Low complexity" evidence="1">
    <location>
        <begin position="425"/>
        <end position="447"/>
    </location>
</feature>
<feature type="compositionally biased region" description="Basic and acidic residues" evidence="1">
    <location>
        <begin position="593"/>
        <end position="607"/>
    </location>
</feature>